<dbReference type="Proteomes" id="UP001437256">
    <property type="component" value="Unassembled WGS sequence"/>
</dbReference>
<dbReference type="Gene3D" id="3.30.40.10">
    <property type="entry name" value="Zinc/RING finger domain, C3HC4 (zinc finger)"/>
    <property type="match status" value="1"/>
</dbReference>
<sequence>MKRPDDSPLPAPLTSRTPIPRYQSRSITRRLVSRRNPNRQSTGGEMATPQNAEASSSQVSQVEEPPSSLDETQPKRGVKRRHPEDLRSRRRSTKRRQSEPTFDIGSSCEVVDLDAEFEEGSSGESGSCSLTDELDSTSSVTGTEGYKPEDEEVASAPILEEQHDWTSLGDAIQFAHTHGSQDTVNSPPSQSSPPRPTGTVTSPSLSRILNADPPPLQSNTVQSTSAAAGPIDLCHSPLTPASTDTHSKGKEKATTTEEKRAVTPVVEAEPQATLADYTCPICFSPPTNATLTPCGHICCGPCLFAAVKSSMKRAQMAGPEEAGARCPVCRATIPGWDGRGGGVIGLKIRALYTM</sequence>
<dbReference type="InterPro" id="IPR049627">
    <property type="entry name" value="SLX8"/>
</dbReference>
<evidence type="ECO:0000256" key="4">
    <source>
        <dbReference type="PROSITE-ProRule" id="PRU00175"/>
    </source>
</evidence>
<evidence type="ECO:0000256" key="5">
    <source>
        <dbReference type="SAM" id="MobiDB-lite"/>
    </source>
</evidence>
<proteinExistence type="predicted"/>
<dbReference type="InterPro" id="IPR001841">
    <property type="entry name" value="Znf_RING"/>
</dbReference>
<feature type="compositionally biased region" description="Basic residues" evidence="5">
    <location>
        <begin position="27"/>
        <end position="37"/>
    </location>
</feature>
<feature type="compositionally biased region" description="Acidic residues" evidence="5">
    <location>
        <begin position="111"/>
        <end position="121"/>
    </location>
</feature>
<keyword evidence="3" id="KW-0862">Zinc</keyword>
<dbReference type="PROSITE" id="PS50089">
    <property type="entry name" value="ZF_RING_2"/>
    <property type="match status" value="1"/>
</dbReference>
<feature type="domain" description="RING-type" evidence="6">
    <location>
        <begin position="279"/>
        <end position="330"/>
    </location>
</feature>
<name>A0ABR3ADN3_9AGAR</name>
<dbReference type="EMBL" id="JBBXMP010000004">
    <property type="protein sequence ID" value="KAL0071079.1"/>
    <property type="molecule type" value="Genomic_DNA"/>
</dbReference>
<reference evidence="7 8" key="1">
    <citation type="submission" date="2024-05" db="EMBL/GenBank/DDBJ databases">
        <title>A draft genome resource for the thread blight pathogen Marasmius tenuissimus strain MS-2.</title>
        <authorList>
            <person name="Yulfo-Soto G.E."/>
            <person name="Baruah I.K."/>
            <person name="Amoako-Attah I."/>
            <person name="Bukari Y."/>
            <person name="Meinhardt L.W."/>
            <person name="Bailey B.A."/>
            <person name="Cohen S.P."/>
        </authorList>
    </citation>
    <scope>NUCLEOTIDE SEQUENCE [LARGE SCALE GENOMIC DNA]</scope>
    <source>
        <strain evidence="7 8">MS-2</strain>
    </source>
</reference>
<dbReference type="SMART" id="SM00184">
    <property type="entry name" value="RING"/>
    <property type="match status" value="1"/>
</dbReference>
<evidence type="ECO:0000259" key="6">
    <source>
        <dbReference type="PROSITE" id="PS50089"/>
    </source>
</evidence>
<dbReference type="SUPFAM" id="SSF57850">
    <property type="entry name" value="RING/U-box"/>
    <property type="match status" value="1"/>
</dbReference>
<dbReference type="Pfam" id="PF00097">
    <property type="entry name" value="zf-C3HC4"/>
    <property type="match status" value="1"/>
</dbReference>
<keyword evidence="1" id="KW-0479">Metal-binding</keyword>
<feature type="compositionally biased region" description="Polar residues" evidence="5">
    <location>
        <begin position="38"/>
        <end position="54"/>
    </location>
</feature>
<evidence type="ECO:0000256" key="2">
    <source>
        <dbReference type="ARBA" id="ARBA00022771"/>
    </source>
</evidence>
<dbReference type="InterPro" id="IPR013083">
    <property type="entry name" value="Znf_RING/FYVE/PHD"/>
</dbReference>
<feature type="compositionally biased region" description="Polar residues" evidence="5">
    <location>
        <begin position="198"/>
        <end position="207"/>
    </location>
</feature>
<comment type="caution">
    <text evidence="7">The sequence shown here is derived from an EMBL/GenBank/DDBJ whole genome shotgun (WGS) entry which is preliminary data.</text>
</comment>
<keyword evidence="2 4" id="KW-0863">Zinc-finger</keyword>
<feature type="compositionally biased region" description="Polar residues" evidence="5">
    <location>
        <begin position="217"/>
        <end position="226"/>
    </location>
</feature>
<feature type="compositionally biased region" description="Basic and acidic residues" evidence="5">
    <location>
        <begin position="245"/>
        <end position="260"/>
    </location>
</feature>
<gene>
    <name evidence="7" type="ORF">AAF712_001637</name>
</gene>
<feature type="compositionally biased region" description="Low complexity" evidence="5">
    <location>
        <begin position="55"/>
        <end position="68"/>
    </location>
</feature>
<accession>A0ABR3ADN3</accession>
<dbReference type="InterPro" id="IPR018957">
    <property type="entry name" value="Znf_C3HC4_RING-type"/>
</dbReference>
<dbReference type="PANTHER" id="PTHR47094:SF1">
    <property type="entry name" value="RING-TYPE E3 UBIQUITIN TRANSFERASE"/>
    <property type="match status" value="1"/>
</dbReference>
<dbReference type="PANTHER" id="PTHR47094">
    <property type="entry name" value="ELFLESS, ISOFORM B"/>
    <property type="match status" value="1"/>
</dbReference>
<evidence type="ECO:0000313" key="8">
    <source>
        <dbReference type="Proteomes" id="UP001437256"/>
    </source>
</evidence>
<feature type="region of interest" description="Disordered" evidence="5">
    <location>
        <begin position="1"/>
        <end position="260"/>
    </location>
</feature>
<evidence type="ECO:0000256" key="3">
    <source>
        <dbReference type="ARBA" id="ARBA00022833"/>
    </source>
</evidence>
<evidence type="ECO:0000256" key="1">
    <source>
        <dbReference type="ARBA" id="ARBA00022723"/>
    </source>
</evidence>
<protein>
    <recommendedName>
        <fullName evidence="6">RING-type domain-containing protein</fullName>
    </recommendedName>
</protein>
<evidence type="ECO:0000313" key="7">
    <source>
        <dbReference type="EMBL" id="KAL0071079.1"/>
    </source>
</evidence>
<keyword evidence="8" id="KW-1185">Reference proteome</keyword>
<organism evidence="7 8">
    <name type="scientific">Marasmius tenuissimus</name>
    <dbReference type="NCBI Taxonomy" id="585030"/>
    <lineage>
        <taxon>Eukaryota</taxon>
        <taxon>Fungi</taxon>
        <taxon>Dikarya</taxon>
        <taxon>Basidiomycota</taxon>
        <taxon>Agaricomycotina</taxon>
        <taxon>Agaricomycetes</taxon>
        <taxon>Agaricomycetidae</taxon>
        <taxon>Agaricales</taxon>
        <taxon>Marasmiineae</taxon>
        <taxon>Marasmiaceae</taxon>
        <taxon>Marasmius</taxon>
    </lineage>
</organism>